<dbReference type="NCBIfam" id="NF047848">
    <property type="entry name" value="relax_MbeA_E1"/>
    <property type="match status" value="1"/>
</dbReference>
<feature type="compositionally biased region" description="Basic and acidic residues" evidence="1">
    <location>
        <begin position="311"/>
        <end position="329"/>
    </location>
</feature>
<feature type="region of interest" description="Disordered" evidence="1">
    <location>
        <begin position="347"/>
        <end position="421"/>
    </location>
</feature>
<organism evidence="2">
    <name type="scientific">Enterobacter cloacae</name>
    <dbReference type="NCBI Taxonomy" id="550"/>
    <lineage>
        <taxon>Bacteria</taxon>
        <taxon>Pseudomonadati</taxon>
        <taxon>Pseudomonadota</taxon>
        <taxon>Gammaproteobacteria</taxon>
        <taxon>Enterobacterales</taxon>
        <taxon>Enterobacteriaceae</taxon>
        <taxon>Enterobacter</taxon>
        <taxon>Enterobacter cloacae complex</taxon>
    </lineage>
</organism>
<keyword evidence="2" id="KW-0614">Plasmid</keyword>
<feature type="compositionally biased region" description="Basic and acidic residues" evidence="1">
    <location>
        <begin position="495"/>
        <end position="512"/>
    </location>
</feature>
<accession>A0A142BR69</accession>
<geneLocation type="plasmid" evidence="2">
    <name>pSZECL_f</name>
</geneLocation>
<feature type="compositionally biased region" description="Basic and acidic residues" evidence="1">
    <location>
        <begin position="366"/>
        <end position="381"/>
    </location>
</feature>
<feature type="compositionally biased region" description="Basic and acidic residues" evidence="1">
    <location>
        <begin position="278"/>
        <end position="297"/>
    </location>
</feature>
<dbReference type="EMBL" id="KU302808">
    <property type="protein sequence ID" value="AMP35577.1"/>
    <property type="molecule type" value="Genomic_DNA"/>
</dbReference>
<evidence type="ECO:0000313" key="2">
    <source>
        <dbReference type="EMBL" id="AMP35577.1"/>
    </source>
</evidence>
<evidence type="ECO:0000256" key="1">
    <source>
        <dbReference type="SAM" id="MobiDB-lite"/>
    </source>
</evidence>
<sequence>MMPDLSACGMQCWKRGQMMIVKFHPRGRGGGAGPVDYLLGKDRQREGASVLQGNPEEVRELIDASPYAKKYTSGVLSFAEQNLPPGQREKLMASFERVLMPGLDKDQYSVLWVEHQDKGRLELNFLIPNTELLTGRRLQPYYDRADRPRIDAWQTIVNGRLGLHDPNAPENRRALVMPSALPEAKQEAAQAITRGLLALASSGELQTRQDVTEALESAGFEVVRTTKNSISIADPDGGRNIRLKGAIYEQSFNAGEGLRAEIESAAADYRRDAESRIQRAREVCQSGTERKREENQRRHPRPRPEAVLSHEPAHERDAAHGQPDVADHRPGLRAADRLERRHSVVAGAADARQLREHPGAEGCAGEAERENVWREFPERQQRAVSGTAERHESRNGLDSGQREAERRETGTGVEQHDGTGKTVAERIRAATAGLLEKAGRVGECLRGMADDVWSYATGERGAERARHGLEQAGAEFERAAAPVVTRLNVIEAHREQERAAQHQKALELERSQRQRTYNGPSL</sequence>
<name>A0A142BR69_ENTCL</name>
<feature type="compositionally biased region" description="Basic and acidic residues" evidence="1">
    <location>
        <begin position="388"/>
        <end position="421"/>
    </location>
</feature>
<proteinExistence type="predicted"/>
<protein>
    <submittedName>
        <fullName evidence="2">MobA</fullName>
    </submittedName>
</protein>
<dbReference type="AlphaFoldDB" id="A0A142BR69"/>
<feature type="region of interest" description="Disordered" evidence="1">
    <location>
        <begin position="495"/>
        <end position="522"/>
    </location>
</feature>
<reference evidence="2" key="1">
    <citation type="journal article" date="2016" name="Antimicrob. Agents Chemother.">
        <title>Genomic characterization of Enterobacter cloacae isolates from China that co-produce KPC-3 and NDM-1 carbapenemases.</title>
        <authorList>
            <person name="Du H."/>
            <person name="Chen L."/>
            <person name="Chavda K.D."/>
            <person name="Pandey R."/>
            <person name="Zhang H."/>
            <person name="Xie X."/>
            <person name="Tang Y.W."/>
            <person name="Kreiswirth B.N."/>
        </authorList>
    </citation>
    <scope>NUCLEOTIDE SEQUENCE</scope>
    <source>
        <strain evidence="2">SZECL1</strain>
        <plasmid evidence="2">pSZECL_f</plasmid>
    </source>
</reference>
<feature type="region of interest" description="Disordered" evidence="1">
    <location>
        <begin position="278"/>
        <end position="329"/>
    </location>
</feature>